<keyword evidence="2" id="KW-1185">Reference proteome</keyword>
<proteinExistence type="predicted"/>
<feature type="non-terminal residue" evidence="1">
    <location>
        <position position="1"/>
    </location>
</feature>
<dbReference type="EMBL" id="CAJVPQ010021239">
    <property type="protein sequence ID" value="CAG8757896.1"/>
    <property type="molecule type" value="Genomic_DNA"/>
</dbReference>
<sequence>GRLYNHNYLKKRSEAGTSVPSSKVLMASDRLSLGSRLCGQDEYYLKPYAGY</sequence>
<dbReference type="AlphaFoldDB" id="A0A9N9IZ63"/>
<accession>A0A9N9IZ63</accession>
<gene>
    <name evidence="1" type="ORF">FCALED_LOCUS16737</name>
</gene>
<evidence type="ECO:0000313" key="1">
    <source>
        <dbReference type="EMBL" id="CAG8757896.1"/>
    </source>
</evidence>
<protein>
    <submittedName>
        <fullName evidence="1">10944_t:CDS:1</fullName>
    </submittedName>
</protein>
<comment type="caution">
    <text evidence="1">The sequence shown here is derived from an EMBL/GenBank/DDBJ whole genome shotgun (WGS) entry which is preliminary data.</text>
</comment>
<evidence type="ECO:0000313" key="2">
    <source>
        <dbReference type="Proteomes" id="UP000789570"/>
    </source>
</evidence>
<reference evidence="1" key="1">
    <citation type="submission" date="2021-06" db="EMBL/GenBank/DDBJ databases">
        <authorList>
            <person name="Kallberg Y."/>
            <person name="Tangrot J."/>
            <person name="Rosling A."/>
        </authorList>
    </citation>
    <scope>NUCLEOTIDE SEQUENCE</scope>
    <source>
        <strain evidence="1">UK204</strain>
    </source>
</reference>
<name>A0A9N9IZ63_9GLOM</name>
<organism evidence="1 2">
    <name type="scientific">Funneliformis caledonium</name>
    <dbReference type="NCBI Taxonomy" id="1117310"/>
    <lineage>
        <taxon>Eukaryota</taxon>
        <taxon>Fungi</taxon>
        <taxon>Fungi incertae sedis</taxon>
        <taxon>Mucoromycota</taxon>
        <taxon>Glomeromycotina</taxon>
        <taxon>Glomeromycetes</taxon>
        <taxon>Glomerales</taxon>
        <taxon>Glomeraceae</taxon>
        <taxon>Funneliformis</taxon>
    </lineage>
</organism>
<dbReference type="Proteomes" id="UP000789570">
    <property type="component" value="Unassembled WGS sequence"/>
</dbReference>